<protein>
    <submittedName>
        <fullName evidence="2">Uncharacterized protein</fullName>
    </submittedName>
</protein>
<name>A0A6V8K128_9ACTN</name>
<keyword evidence="1" id="KW-0472">Membrane</keyword>
<accession>A0A6V8K128</accession>
<sequence>MNEVADYVAQVRTALADLPATARDELLEDLPEHLAEVAAEGEGSLAERLGPPAAYAAELRAAAGVPAGRRRRRLTVDPRLRDVVGKVRARLQVIDTRTGPLVGYARGSDFLLLLRPAWWVVRGYLLAMALADLPAKDSIGLLPRIQVGDSTLAGLVLLAGFVIGSVWLGQRQGRLPRPHRIGLAAVIALLILPGIGNLMQVDHDTQRRGEWEVAPTIVDVTPAPSPSATG</sequence>
<keyword evidence="1" id="KW-0812">Transmembrane</keyword>
<reference evidence="2 3" key="1">
    <citation type="submission" date="2020-03" db="EMBL/GenBank/DDBJ databases">
        <title>Whole genome shotgun sequence of Phytohabitans houttuyneae NBRC 108639.</title>
        <authorList>
            <person name="Komaki H."/>
            <person name="Tamura T."/>
        </authorList>
    </citation>
    <scope>NUCLEOTIDE SEQUENCE [LARGE SCALE GENOMIC DNA]</scope>
    <source>
        <strain evidence="2 3">NBRC 108639</strain>
    </source>
</reference>
<keyword evidence="1" id="KW-1133">Transmembrane helix</keyword>
<dbReference type="EMBL" id="BLPF01000001">
    <property type="protein sequence ID" value="GFJ78802.1"/>
    <property type="molecule type" value="Genomic_DNA"/>
</dbReference>
<evidence type="ECO:0000256" key="1">
    <source>
        <dbReference type="SAM" id="Phobius"/>
    </source>
</evidence>
<feature type="transmembrane region" description="Helical" evidence="1">
    <location>
        <begin position="110"/>
        <end position="131"/>
    </location>
</feature>
<evidence type="ECO:0000313" key="3">
    <source>
        <dbReference type="Proteomes" id="UP000482800"/>
    </source>
</evidence>
<dbReference type="Proteomes" id="UP000482800">
    <property type="component" value="Unassembled WGS sequence"/>
</dbReference>
<reference evidence="2 3" key="2">
    <citation type="submission" date="2020-03" db="EMBL/GenBank/DDBJ databases">
        <authorList>
            <person name="Ichikawa N."/>
            <person name="Kimura A."/>
            <person name="Kitahashi Y."/>
            <person name="Uohara A."/>
        </authorList>
    </citation>
    <scope>NUCLEOTIDE SEQUENCE [LARGE SCALE GENOMIC DNA]</scope>
    <source>
        <strain evidence="2 3">NBRC 108639</strain>
    </source>
</reference>
<dbReference type="RefSeq" id="WP_173056488.1">
    <property type="nucleotide sequence ID" value="NZ_BAABGO010000001.1"/>
</dbReference>
<comment type="caution">
    <text evidence="2">The sequence shown here is derived from an EMBL/GenBank/DDBJ whole genome shotgun (WGS) entry which is preliminary data.</text>
</comment>
<gene>
    <name evidence="2" type="ORF">Phou_029820</name>
</gene>
<feature type="transmembrane region" description="Helical" evidence="1">
    <location>
        <begin position="151"/>
        <end position="169"/>
    </location>
</feature>
<evidence type="ECO:0000313" key="2">
    <source>
        <dbReference type="EMBL" id="GFJ78802.1"/>
    </source>
</evidence>
<proteinExistence type="predicted"/>
<organism evidence="2 3">
    <name type="scientific">Phytohabitans houttuyneae</name>
    <dbReference type="NCBI Taxonomy" id="1076126"/>
    <lineage>
        <taxon>Bacteria</taxon>
        <taxon>Bacillati</taxon>
        <taxon>Actinomycetota</taxon>
        <taxon>Actinomycetes</taxon>
        <taxon>Micromonosporales</taxon>
        <taxon>Micromonosporaceae</taxon>
    </lineage>
</organism>
<keyword evidence="3" id="KW-1185">Reference proteome</keyword>
<feature type="transmembrane region" description="Helical" evidence="1">
    <location>
        <begin position="181"/>
        <end position="199"/>
    </location>
</feature>
<dbReference type="AlphaFoldDB" id="A0A6V8K128"/>
<dbReference type="Pfam" id="PF22564">
    <property type="entry name" value="HAAS"/>
    <property type="match status" value="1"/>
</dbReference>